<dbReference type="Proteomes" id="UP000236319">
    <property type="component" value="Unassembled WGS sequence"/>
</dbReference>
<evidence type="ECO:0000256" key="5">
    <source>
        <dbReference type="ARBA" id="ARBA00022807"/>
    </source>
</evidence>
<sequence length="504" mass="56555">MEDAGGVIRVTVKWMGKRFNDLEINLDDNVEVLKTQLYSLTGVPPERQKIMYKGLISDNTDLREKGLTNGTTLMLIGTAEKLVERKEPVRFFENMTPEEKSAVLGSAKVKRIPCGIMNLGNTCYFSAVFQFLQPVTELWEGIELLEAKDAIDNKSDRYQLTKSLLDMRRTLPSTLTRFVPLQQMQLLRRVNPLFNRTDEKTGVYLQQDAEECLSCLLSCINGLADNKITDEIFGYMLSTTIRPKERAEDAAAAKDDSVTSECSFKLNCYMGTQLKSVGTLMDGIMISLNEDIVKFSEELGADVPHEKVARISTPPKYLIVHLVRFEWKQESKVSKTDAVKAKVCRRVNFERELDITSICTEELQPLLREANAVAMQKDFDIGKANSAGPFKGYEMYPGMYATGKYTLQSVVTHQGRTADGGHYVCWTKDNNEATKGEEPDSEIPAGDGWLMFDDDRVTEYRWGNFDLCGGRSDYHIAVLLLYKAQCVSVNTEDAADNAEGAATS</sequence>
<dbReference type="InterPro" id="IPR018200">
    <property type="entry name" value="USP_CS"/>
</dbReference>
<dbReference type="RefSeq" id="XP_028864919.1">
    <property type="nucleotide sequence ID" value="XM_029009086.1"/>
</dbReference>
<feature type="domain" description="Ubiquitin-like" evidence="7">
    <location>
        <begin position="8"/>
        <end position="76"/>
    </location>
</feature>
<evidence type="ECO:0000313" key="9">
    <source>
        <dbReference type="EMBL" id="GBE58676.1"/>
    </source>
</evidence>
<dbReference type="GO" id="GO:0070628">
    <property type="term" value="F:proteasome binding"/>
    <property type="evidence" value="ECO:0007669"/>
    <property type="project" value="TreeGrafter"/>
</dbReference>
<dbReference type="InterPro" id="IPR000626">
    <property type="entry name" value="Ubiquitin-like_dom"/>
</dbReference>
<keyword evidence="2 6" id="KW-0645">Protease</keyword>
<name>A0A2H6K6Q9_9APIC</name>
<keyword evidence="4 6" id="KW-0378">Hydrolase</keyword>
<dbReference type="PROSITE" id="PS00972">
    <property type="entry name" value="USP_1"/>
    <property type="match status" value="1"/>
</dbReference>
<dbReference type="PROSITE" id="PS00973">
    <property type="entry name" value="USP_2"/>
    <property type="match status" value="1"/>
</dbReference>
<evidence type="ECO:0000313" key="10">
    <source>
        <dbReference type="Proteomes" id="UP000236319"/>
    </source>
</evidence>
<dbReference type="InterPro" id="IPR038765">
    <property type="entry name" value="Papain-like_cys_pep_sf"/>
</dbReference>
<evidence type="ECO:0000259" key="7">
    <source>
        <dbReference type="PROSITE" id="PS50053"/>
    </source>
</evidence>
<keyword evidence="5 6" id="KW-0788">Thiol protease</keyword>
<dbReference type="Gene3D" id="3.10.20.90">
    <property type="entry name" value="Phosphatidylinositol 3-kinase Catalytic Subunit, Chain A, domain 1"/>
    <property type="match status" value="1"/>
</dbReference>
<dbReference type="CDD" id="cd16104">
    <property type="entry name" value="Ubl_USP14_like"/>
    <property type="match status" value="1"/>
</dbReference>
<protein>
    <recommendedName>
        <fullName evidence="6">Ubiquitin carboxyl-terminal hydrolase</fullName>
        <ecNumber evidence="6">3.4.19.12</ecNumber>
    </recommendedName>
</protein>
<dbReference type="EMBL" id="BDSA01000001">
    <property type="protein sequence ID" value="GBE58676.1"/>
    <property type="molecule type" value="Genomic_DNA"/>
</dbReference>
<evidence type="ECO:0000256" key="2">
    <source>
        <dbReference type="ARBA" id="ARBA00022670"/>
    </source>
</evidence>
<dbReference type="GO" id="GO:0061136">
    <property type="term" value="P:regulation of proteasomal protein catabolic process"/>
    <property type="evidence" value="ECO:0007669"/>
    <property type="project" value="TreeGrafter"/>
</dbReference>
<proteinExistence type="inferred from homology"/>
<dbReference type="PANTHER" id="PTHR43982">
    <property type="entry name" value="UBIQUITIN CARBOXYL-TERMINAL HYDROLASE"/>
    <property type="match status" value="1"/>
</dbReference>
<dbReference type="GO" id="GO:0004843">
    <property type="term" value="F:cysteine-type deubiquitinase activity"/>
    <property type="evidence" value="ECO:0007669"/>
    <property type="project" value="UniProtKB-UniRule"/>
</dbReference>
<dbReference type="Pfam" id="PF00443">
    <property type="entry name" value="UCH"/>
    <property type="match status" value="1"/>
</dbReference>
<keyword evidence="10" id="KW-1185">Reference proteome</keyword>
<evidence type="ECO:0000256" key="1">
    <source>
        <dbReference type="ARBA" id="ARBA00000707"/>
    </source>
</evidence>
<accession>A0A2H6K6Q9</accession>
<dbReference type="VEuPathDB" id="PiroplasmaDB:BOVATA_001690"/>
<reference evidence="9 10" key="1">
    <citation type="journal article" date="2017" name="BMC Genomics">
        <title>Whole-genome assembly of Babesia ovata and comparative genomics between closely related pathogens.</title>
        <authorList>
            <person name="Yamagishi J."/>
            <person name="Asada M."/>
            <person name="Hakimi H."/>
            <person name="Tanaka T.Q."/>
            <person name="Sugimoto C."/>
            <person name="Kawazu S."/>
        </authorList>
    </citation>
    <scope>NUCLEOTIDE SEQUENCE [LARGE SCALE GENOMIC DNA]</scope>
    <source>
        <strain evidence="9 10">Miyake</strain>
    </source>
</reference>
<keyword evidence="3 6" id="KW-0833">Ubl conjugation pathway</keyword>
<evidence type="ECO:0000256" key="4">
    <source>
        <dbReference type="ARBA" id="ARBA00022801"/>
    </source>
</evidence>
<dbReference type="OrthoDB" id="333239at2759"/>
<dbReference type="GO" id="GO:0043161">
    <property type="term" value="P:proteasome-mediated ubiquitin-dependent protein catabolic process"/>
    <property type="evidence" value="ECO:0007669"/>
    <property type="project" value="InterPro"/>
</dbReference>
<dbReference type="GeneID" id="39872446"/>
<dbReference type="PANTHER" id="PTHR43982:SF1">
    <property type="entry name" value="UBIQUITIN CARBOXYL-TERMINAL HYDROLASE 14"/>
    <property type="match status" value="1"/>
</dbReference>
<dbReference type="SUPFAM" id="SSF54236">
    <property type="entry name" value="Ubiquitin-like"/>
    <property type="match status" value="1"/>
</dbReference>
<dbReference type="InterPro" id="IPR001394">
    <property type="entry name" value="Peptidase_C19_UCH"/>
</dbReference>
<evidence type="ECO:0000256" key="3">
    <source>
        <dbReference type="ARBA" id="ARBA00022786"/>
    </source>
</evidence>
<dbReference type="PROSITE" id="PS50235">
    <property type="entry name" value="USP_3"/>
    <property type="match status" value="1"/>
</dbReference>
<gene>
    <name evidence="9" type="ORF">BOVATA_001690</name>
</gene>
<organism evidence="9 10">
    <name type="scientific">Babesia ovata</name>
    <dbReference type="NCBI Taxonomy" id="189622"/>
    <lineage>
        <taxon>Eukaryota</taxon>
        <taxon>Sar</taxon>
        <taxon>Alveolata</taxon>
        <taxon>Apicomplexa</taxon>
        <taxon>Aconoidasida</taxon>
        <taxon>Piroplasmida</taxon>
        <taxon>Babesiidae</taxon>
        <taxon>Babesia</taxon>
    </lineage>
</organism>
<dbReference type="AlphaFoldDB" id="A0A2H6K6Q9"/>
<dbReference type="GO" id="GO:0016579">
    <property type="term" value="P:protein deubiquitination"/>
    <property type="evidence" value="ECO:0007669"/>
    <property type="project" value="InterPro"/>
</dbReference>
<comment type="catalytic activity">
    <reaction evidence="1 6">
        <text>Thiol-dependent hydrolysis of ester, thioester, amide, peptide and isopeptide bonds formed by the C-terminal Gly of ubiquitin (a 76-residue protein attached to proteins as an intracellular targeting signal).</text>
        <dbReference type="EC" id="3.4.19.12"/>
    </reaction>
</comment>
<comment type="similarity">
    <text evidence="6">Belongs to the peptidase C19 family.</text>
</comment>
<dbReference type="SMART" id="SM00213">
    <property type="entry name" value="UBQ"/>
    <property type="match status" value="1"/>
</dbReference>
<dbReference type="EC" id="3.4.19.12" evidence="6"/>
<dbReference type="Pfam" id="PF00240">
    <property type="entry name" value="ubiquitin"/>
    <property type="match status" value="1"/>
</dbReference>
<evidence type="ECO:0000256" key="6">
    <source>
        <dbReference type="RuleBase" id="RU366025"/>
    </source>
</evidence>
<evidence type="ECO:0000259" key="8">
    <source>
        <dbReference type="PROSITE" id="PS50235"/>
    </source>
</evidence>
<dbReference type="InterPro" id="IPR029071">
    <property type="entry name" value="Ubiquitin-like_domsf"/>
</dbReference>
<dbReference type="Gene3D" id="3.90.70.10">
    <property type="entry name" value="Cysteine proteinases"/>
    <property type="match status" value="1"/>
</dbReference>
<dbReference type="InterPro" id="IPR044635">
    <property type="entry name" value="UBP14-like"/>
</dbReference>
<comment type="caution">
    <text evidence="9">The sequence shown here is derived from an EMBL/GenBank/DDBJ whole genome shotgun (WGS) entry which is preliminary data.</text>
</comment>
<feature type="domain" description="USP" evidence="8">
    <location>
        <begin position="114"/>
        <end position="485"/>
    </location>
</feature>
<dbReference type="InterPro" id="IPR028889">
    <property type="entry name" value="USP"/>
</dbReference>
<dbReference type="PROSITE" id="PS50053">
    <property type="entry name" value="UBIQUITIN_2"/>
    <property type="match status" value="1"/>
</dbReference>
<dbReference type="SUPFAM" id="SSF54001">
    <property type="entry name" value="Cysteine proteinases"/>
    <property type="match status" value="1"/>
</dbReference>